<gene>
    <name evidence="1" type="ORF">H3Z74_10310</name>
</gene>
<evidence type="ECO:0000313" key="2">
    <source>
        <dbReference type="Proteomes" id="UP000516148"/>
    </source>
</evidence>
<dbReference type="Proteomes" id="UP000516148">
    <property type="component" value="Chromosome"/>
</dbReference>
<dbReference type="AlphaFoldDB" id="A0A7H0LP82"/>
<name>A0A7H0LP82_9SPHN</name>
<proteinExistence type="predicted"/>
<evidence type="ECO:0000313" key="1">
    <source>
        <dbReference type="EMBL" id="QNQ11485.1"/>
    </source>
</evidence>
<sequence>MTFLTEAAGRVISSDMVAVFHATDDALLSSARVAASMLEGTAKSDLHPRAKQKLLESLSAGFDKMLAGRRDMVNAHGQMIVIQRQSNLAPVGFGCWGAPEKVLTGQDRAAPMVEPMPSAVA</sequence>
<protein>
    <submittedName>
        <fullName evidence="1">Uncharacterized protein</fullName>
    </submittedName>
</protein>
<dbReference type="EMBL" id="CP061038">
    <property type="protein sequence ID" value="QNQ11485.1"/>
    <property type="molecule type" value="Genomic_DNA"/>
</dbReference>
<accession>A0A7H0LP82</accession>
<keyword evidence="2" id="KW-1185">Reference proteome</keyword>
<reference evidence="1 2" key="1">
    <citation type="submission" date="2020-09" db="EMBL/GenBank/DDBJ databases">
        <title>Sphingomonas sp., a new species isolated from pork steak.</title>
        <authorList>
            <person name="Heidler von Heilborn D."/>
        </authorList>
    </citation>
    <scope>NUCLEOTIDE SEQUENCE [LARGE SCALE GENOMIC DNA]</scope>
    <source>
        <strain evidence="2">S8-3T</strain>
    </source>
</reference>
<dbReference type="RefSeq" id="WP_187763766.1">
    <property type="nucleotide sequence ID" value="NZ_CP061038.1"/>
</dbReference>
<organism evidence="1 2">
    <name type="scientific">Sphingomonas alpina</name>
    <dbReference type="NCBI Taxonomy" id="653931"/>
    <lineage>
        <taxon>Bacteria</taxon>
        <taxon>Pseudomonadati</taxon>
        <taxon>Pseudomonadota</taxon>
        <taxon>Alphaproteobacteria</taxon>
        <taxon>Sphingomonadales</taxon>
        <taxon>Sphingomonadaceae</taxon>
        <taxon>Sphingomonas</taxon>
    </lineage>
</organism>
<dbReference type="KEGG" id="spap:H3Z74_10310"/>